<keyword evidence="2" id="KW-1185">Reference proteome</keyword>
<proteinExistence type="predicted"/>
<dbReference type="Proteomes" id="UP001301388">
    <property type="component" value="Unassembled WGS sequence"/>
</dbReference>
<comment type="caution">
    <text evidence="1">The sequence shown here is derived from an EMBL/GenBank/DDBJ whole genome shotgun (WGS) entry which is preliminary data.</text>
</comment>
<gene>
    <name evidence="1" type="ORF">VB774_02155</name>
</gene>
<evidence type="ECO:0000313" key="2">
    <source>
        <dbReference type="Proteomes" id="UP001301388"/>
    </source>
</evidence>
<evidence type="ECO:0000313" key="1">
    <source>
        <dbReference type="EMBL" id="MEA5476411.1"/>
    </source>
</evidence>
<sequence>MIPTIMEVILVVILAVAVVMAAVRVETGDYHISSSSDSSPIAMQEIARTNQNPKDEWRREAPPLIFWVLCP</sequence>
<accession>A0ABU5TDR4</accession>
<reference evidence="1 2" key="1">
    <citation type="submission" date="2023-12" db="EMBL/GenBank/DDBJ databases">
        <title>Baltic Sea Cyanobacteria.</title>
        <authorList>
            <person name="Delbaje E."/>
            <person name="Fewer D.P."/>
            <person name="Shishido T.K."/>
        </authorList>
    </citation>
    <scope>NUCLEOTIDE SEQUENCE [LARGE SCALE GENOMIC DNA]</scope>
    <source>
        <strain evidence="1 2">UHCC 0370</strain>
    </source>
</reference>
<name>A0ABU5TDR4_9CYAN</name>
<protein>
    <recommendedName>
        <fullName evidence="3">Secreted protein</fullName>
    </recommendedName>
</protein>
<evidence type="ECO:0008006" key="3">
    <source>
        <dbReference type="Google" id="ProtNLM"/>
    </source>
</evidence>
<organism evidence="1 2">
    <name type="scientific">Pseudanabaena galeata UHCC 0370</name>
    <dbReference type="NCBI Taxonomy" id="3110310"/>
    <lineage>
        <taxon>Bacteria</taxon>
        <taxon>Bacillati</taxon>
        <taxon>Cyanobacteriota</taxon>
        <taxon>Cyanophyceae</taxon>
        <taxon>Pseudanabaenales</taxon>
        <taxon>Pseudanabaenaceae</taxon>
        <taxon>Pseudanabaena</taxon>
    </lineage>
</organism>
<dbReference type="EMBL" id="JAYGIE010000005">
    <property type="protein sequence ID" value="MEA5476411.1"/>
    <property type="molecule type" value="Genomic_DNA"/>
</dbReference>
<dbReference type="RefSeq" id="WP_323259548.1">
    <property type="nucleotide sequence ID" value="NZ_JAYGIE010000005.1"/>
</dbReference>